<evidence type="ECO:0000313" key="3">
    <source>
        <dbReference type="Proteomes" id="UP000652761"/>
    </source>
</evidence>
<gene>
    <name evidence="2" type="ORF">Taro_013925</name>
</gene>
<dbReference type="Proteomes" id="UP000652761">
    <property type="component" value="Unassembled WGS sequence"/>
</dbReference>
<evidence type="ECO:0000313" key="2">
    <source>
        <dbReference type="EMBL" id="MQL81470.1"/>
    </source>
</evidence>
<evidence type="ECO:0000256" key="1">
    <source>
        <dbReference type="SAM" id="MobiDB-lite"/>
    </source>
</evidence>
<organism evidence="2 3">
    <name type="scientific">Colocasia esculenta</name>
    <name type="common">Wild taro</name>
    <name type="synonym">Arum esculentum</name>
    <dbReference type="NCBI Taxonomy" id="4460"/>
    <lineage>
        <taxon>Eukaryota</taxon>
        <taxon>Viridiplantae</taxon>
        <taxon>Streptophyta</taxon>
        <taxon>Embryophyta</taxon>
        <taxon>Tracheophyta</taxon>
        <taxon>Spermatophyta</taxon>
        <taxon>Magnoliopsida</taxon>
        <taxon>Liliopsida</taxon>
        <taxon>Araceae</taxon>
        <taxon>Aroideae</taxon>
        <taxon>Colocasieae</taxon>
        <taxon>Colocasia</taxon>
    </lineage>
</organism>
<accession>A0A843UHV5</accession>
<protein>
    <submittedName>
        <fullName evidence="2">Uncharacterized protein</fullName>
    </submittedName>
</protein>
<name>A0A843UHV5_COLES</name>
<proteinExistence type="predicted"/>
<dbReference type="AlphaFoldDB" id="A0A843UHV5"/>
<dbReference type="OrthoDB" id="542764at2759"/>
<keyword evidence="3" id="KW-1185">Reference proteome</keyword>
<dbReference type="EMBL" id="NMUH01000568">
    <property type="protein sequence ID" value="MQL81470.1"/>
    <property type="molecule type" value="Genomic_DNA"/>
</dbReference>
<feature type="compositionally biased region" description="Polar residues" evidence="1">
    <location>
        <begin position="120"/>
        <end position="130"/>
    </location>
</feature>
<feature type="region of interest" description="Disordered" evidence="1">
    <location>
        <begin position="111"/>
        <end position="130"/>
    </location>
</feature>
<sequence>MASSLSSPPPPAPPCHLLCCSFPPSPAPSRAQLPPLLLRQRLPASVHLGRRRRRSPRHPATVAGALLFDGGGERFALDTQTLIVSISVVAAVSLSLLLGLKGDPVPCERCAGNGEDAPTPSFSGDYTTKN</sequence>
<comment type="caution">
    <text evidence="2">The sequence shown here is derived from an EMBL/GenBank/DDBJ whole genome shotgun (WGS) entry which is preliminary data.</text>
</comment>
<reference evidence="2" key="1">
    <citation type="submission" date="2017-07" db="EMBL/GenBank/DDBJ databases">
        <title>Taro Niue Genome Assembly and Annotation.</title>
        <authorList>
            <person name="Atibalentja N."/>
            <person name="Keating K."/>
            <person name="Fields C.J."/>
        </authorList>
    </citation>
    <scope>NUCLEOTIDE SEQUENCE</scope>
    <source>
        <strain evidence="2">Niue_2</strain>
        <tissue evidence="2">Leaf</tissue>
    </source>
</reference>